<accession>A0A069AT50</accession>
<name>A0A069AT50_CLODI</name>
<dbReference type="AlphaFoldDB" id="A0A069AT50"/>
<gene>
    <name evidence="4" type="ORF">BN1095_6120001</name>
</gene>
<reference evidence="4" key="1">
    <citation type="submission" date="2014-07" db="EMBL/GenBank/DDBJ databases">
        <authorList>
            <person name="Monot Marc"/>
        </authorList>
    </citation>
    <scope>NUCLEOTIDE SEQUENCE</scope>
    <source>
        <strain evidence="4">7032989</strain>
    </source>
</reference>
<proteinExistence type="predicted"/>
<dbReference type="GO" id="GO:0032259">
    <property type="term" value="P:methylation"/>
    <property type="evidence" value="ECO:0007669"/>
    <property type="project" value="UniProtKB-KW"/>
</dbReference>
<evidence type="ECO:0000256" key="1">
    <source>
        <dbReference type="ARBA" id="ARBA00022603"/>
    </source>
</evidence>
<evidence type="ECO:0000313" key="4">
    <source>
        <dbReference type="EMBL" id="CDT63084.1"/>
    </source>
</evidence>
<evidence type="ECO:0000256" key="2">
    <source>
        <dbReference type="ARBA" id="ARBA00022679"/>
    </source>
</evidence>
<dbReference type="GO" id="GO:0009307">
    <property type="term" value="P:DNA restriction-modification system"/>
    <property type="evidence" value="ECO:0007669"/>
    <property type="project" value="UniProtKB-KW"/>
</dbReference>
<dbReference type="InterPro" id="IPR001525">
    <property type="entry name" value="C5_MeTfrase"/>
</dbReference>
<keyword evidence="1" id="KW-0489">Methyltransferase</keyword>
<keyword evidence="2" id="KW-0808">Transferase</keyword>
<dbReference type="SUPFAM" id="SSF53335">
    <property type="entry name" value="S-adenosyl-L-methionine-dependent methyltransferases"/>
    <property type="match status" value="1"/>
</dbReference>
<dbReference type="GO" id="GO:0008168">
    <property type="term" value="F:methyltransferase activity"/>
    <property type="evidence" value="ECO:0007669"/>
    <property type="project" value="UniProtKB-KW"/>
</dbReference>
<keyword evidence="3" id="KW-0680">Restriction system</keyword>
<organism evidence="4">
    <name type="scientific">Clostridioides difficile</name>
    <name type="common">Peptoclostridium difficile</name>
    <dbReference type="NCBI Taxonomy" id="1496"/>
    <lineage>
        <taxon>Bacteria</taxon>
        <taxon>Bacillati</taxon>
        <taxon>Bacillota</taxon>
        <taxon>Clostridia</taxon>
        <taxon>Peptostreptococcales</taxon>
        <taxon>Peptostreptococcaceae</taxon>
        <taxon>Clostridioides</taxon>
    </lineage>
</organism>
<sequence>METLETLGYYVSWKVLNAKDFGIPQKQEAHLSDRQFEIQTRLVF</sequence>
<dbReference type="Gene3D" id="3.40.50.150">
    <property type="entry name" value="Vaccinia Virus protein VP39"/>
    <property type="match status" value="1"/>
</dbReference>
<dbReference type="EMBL" id="LK933308">
    <property type="protein sequence ID" value="CDT63084.1"/>
    <property type="molecule type" value="Genomic_DNA"/>
</dbReference>
<dbReference type="Pfam" id="PF00145">
    <property type="entry name" value="DNA_methylase"/>
    <property type="match status" value="1"/>
</dbReference>
<evidence type="ECO:0000256" key="3">
    <source>
        <dbReference type="ARBA" id="ARBA00022747"/>
    </source>
</evidence>
<protein>
    <submittedName>
        <fullName evidence="4">Uncharacterized protein</fullName>
    </submittedName>
</protein>
<dbReference type="InterPro" id="IPR029063">
    <property type="entry name" value="SAM-dependent_MTases_sf"/>
</dbReference>